<protein>
    <submittedName>
        <fullName evidence="2">Uncharacterized protein</fullName>
    </submittedName>
</protein>
<dbReference type="RefSeq" id="WP_145075106.1">
    <property type="nucleotide sequence ID" value="NZ_CP036425.1"/>
</dbReference>
<dbReference type="OrthoDB" id="5569165at2"/>
<organism evidence="2 3">
    <name type="scientific">Poriferisphaera corsica</name>
    <dbReference type="NCBI Taxonomy" id="2528020"/>
    <lineage>
        <taxon>Bacteria</taxon>
        <taxon>Pseudomonadati</taxon>
        <taxon>Planctomycetota</taxon>
        <taxon>Phycisphaerae</taxon>
        <taxon>Phycisphaerales</taxon>
        <taxon>Phycisphaeraceae</taxon>
        <taxon>Poriferisphaera</taxon>
    </lineage>
</organism>
<dbReference type="AlphaFoldDB" id="A0A517YRM0"/>
<dbReference type="Proteomes" id="UP000317369">
    <property type="component" value="Chromosome"/>
</dbReference>
<dbReference type="PROSITE" id="PS51257">
    <property type="entry name" value="PROKAR_LIPOPROTEIN"/>
    <property type="match status" value="1"/>
</dbReference>
<proteinExistence type="predicted"/>
<reference evidence="2 3" key="1">
    <citation type="submission" date="2019-02" db="EMBL/GenBank/DDBJ databases">
        <title>Deep-cultivation of Planctomycetes and their phenomic and genomic characterization uncovers novel biology.</title>
        <authorList>
            <person name="Wiegand S."/>
            <person name="Jogler M."/>
            <person name="Boedeker C."/>
            <person name="Pinto D."/>
            <person name="Vollmers J."/>
            <person name="Rivas-Marin E."/>
            <person name="Kohn T."/>
            <person name="Peeters S.H."/>
            <person name="Heuer A."/>
            <person name="Rast P."/>
            <person name="Oberbeckmann S."/>
            <person name="Bunk B."/>
            <person name="Jeske O."/>
            <person name="Meyerdierks A."/>
            <person name="Storesund J.E."/>
            <person name="Kallscheuer N."/>
            <person name="Luecker S."/>
            <person name="Lage O.M."/>
            <person name="Pohl T."/>
            <person name="Merkel B.J."/>
            <person name="Hornburger P."/>
            <person name="Mueller R.-W."/>
            <person name="Bruemmer F."/>
            <person name="Labrenz M."/>
            <person name="Spormann A.M."/>
            <person name="Op den Camp H."/>
            <person name="Overmann J."/>
            <person name="Amann R."/>
            <person name="Jetten M.S.M."/>
            <person name="Mascher T."/>
            <person name="Medema M.H."/>
            <person name="Devos D.P."/>
            <person name="Kaster A.-K."/>
            <person name="Ovreas L."/>
            <person name="Rohde M."/>
            <person name="Galperin M.Y."/>
            <person name="Jogler C."/>
        </authorList>
    </citation>
    <scope>NUCLEOTIDE SEQUENCE [LARGE SCALE GENOMIC DNA]</scope>
    <source>
        <strain evidence="2 3">KS4</strain>
    </source>
</reference>
<dbReference type="EMBL" id="CP036425">
    <property type="protein sequence ID" value="QDU32875.1"/>
    <property type="molecule type" value="Genomic_DNA"/>
</dbReference>
<keyword evidence="3" id="KW-1185">Reference proteome</keyword>
<sequence precursor="true">MTILTKPFTAICAVLLAFSLFLSLGCAAGHVDAQDNTPAMSNQQLAKRIADRLHTEVGLNQEQYQQVYQLNLKYIPEMDRILDSKEFRIKKDRKLREIELRKDNQYREILTDEQYQKYLKMKDQIVAMIRDQHPDTK</sequence>
<evidence type="ECO:0000256" key="1">
    <source>
        <dbReference type="SAM" id="SignalP"/>
    </source>
</evidence>
<accession>A0A517YRM0</accession>
<keyword evidence="1" id="KW-0732">Signal</keyword>
<feature type="chain" id="PRO_5022206370" evidence="1">
    <location>
        <begin position="29"/>
        <end position="137"/>
    </location>
</feature>
<name>A0A517YRM0_9BACT</name>
<evidence type="ECO:0000313" key="2">
    <source>
        <dbReference type="EMBL" id="QDU32875.1"/>
    </source>
</evidence>
<dbReference type="KEGG" id="pcor:KS4_09140"/>
<gene>
    <name evidence="2" type="ORF">KS4_09140</name>
</gene>
<feature type="signal peptide" evidence="1">
    <location>
        <begin position="1"/>
        <end position="28"/>
    </location>
</feature>
<evidence type="ECO:0000313" key="3">
    <source>
        <dbReference type="Proteomes" id="UP000317369"/>
    </source>
</evidence>